<evidence type="ECO:0000256" key="2">
    <source>
        <dbReference type="ARBA" id="ARBA00022475"/>
    </source>
</evidence>
<reference evidence="7" key="1">
    <citation type="submission" date="2024-02" db="EMBL/GenBank/DDBJ databases">
        <title>Genome sequences of strain Gemmobacter sp. JM10B15.</title>
        <authorList>
            <person name="Zhang M."/>
        </authorList>
    </citation>
    <scope>NUCLEOTIDE SEQUENCE</scope>
    <source>
        <strain evidence="7">JM10B15</strain>
    </source>
</reference>
<evidence type="ECO:0000256" key="5">
    <source>
        <dbReference type="ARBA" id="ARBA00023136"/>
    </source>
</evidence>
<feature type="transmembrane region" description="Helical" evidence="6">
    <location>
        <begin position="42"/>
        <end position="67"/>
    </location>
</feature>
<evidence type="ECO:0000256" key="6">
    <source>
        <dbReference type="SAM" id="Phobius"/>
    </source>
</evidence>
<feature type="transmembrane region" description="Helical" evidence="6">
    <location>
        <begin position="117"/>
        <end position="138"/>
    </location>
</feature>
<evidence type="ECO:0000313" key="7">
    <source>
        <dbReference type="EMBL" id="MEH7829349.1"/>
    </source>
</evidence>
<feature type="transmembrane region" description="Helical" evidence="6">
    <location>
        <begin position="79"/>
        <end position="96"/>
    </location>
</feature>
<comment type="caution">
    <text evidence="7">The sequence shown here is derived from an EMBL/GenBank/DDBJ whole genome shotgun (WGS) entry which is preliminary data.</text>
</comment>
<evidence type="ECO:0000256" key="3">
    <source>
        <dbReference type="ARBA" id="ARBA00022692"/>
    </source>
</evidence>
<dbReference type="Pfam" id="PF01810">
    <property type="entry name" value="LysE"/>
    <property type="match status" value="1"/>
</dbReference>
<gene>
    <name evidence="7" type="ORF">V6590_14430</name>
</gene>
<dbReference type="PANTHER" id="PTHR30086:SF20">
    <property type="entry name" value="ARGININE EXPORTER PROTEIN ARGO-RELATED"/>
    <property type="match status" value="1"/>
</dbReference>
<feature type="transmembrane region" description="Helical" evidence="6">
    <location>
        <begin position="158"/>
        <end position="183"/>
    </location>
</feature>
<name>A0ABU8BXC4_9RHOB</name>
<keyword evidence="4 6" id="KW-1133">Transmembrane helix</keyword>
<sequence>MFPSLQTVIAVSLAGFALSATPGPSMLYVLSRTVGQGRWAGYASALGLCFGGALLAIATALGLATLFAHVTWLVPTLRYLGSAYLIWLGIGMIREAREQAATELKASSVGHSPMQTIFWQGTLVELLNPKTVLFFALFLPPFVANEAAAGMDVTLNLLLLGILVPLTAVPADLIVATVGGAMAQTLNDNRRAREILGWVGGSILILIALRLLWSTL</sequence>
<accession>A0ABU8BXC4</accession>
<dbReference type="InterPro" id="IPR001123">
    <property type="entry name" value="LeuE-type"/>
</dbReference>
<dbReference type="PIRSF" id="PIRSF006324">
    <property type="entry name" value="LeuE"/>
    <property type="match status" value="1"/>
</dbReference>
<evidence type="ECO:0000313" key="8">
    <source>
        <dbReference type="Proteomes" id="UP001431963"/>
    </source>
</evidence>
<keyword evidence="3 6" id="KW-0812">Transmembrane</keyword>
<keyword evidence="5 6" id="KW-0472">Membrane</keyword>
<feature type="transmembrane region" description="Helical" evidence="6">
    <location>
        <begin position="6"/>
        <end position="30"/>
    </location>
</feature>
<organism evidence="7 8">
    <name type="scientific">Gemmobacter denitrificans</name>
    <dbReference type="NCBI Taxonomy" id="3123040"/>
    <lineage>
        <taxon>Bacteria</taxon>
        <taxon>Pseudomonadati</taxon>
        <taxon>Pseudomonadota</taxon>
        <taxon>Alphaproteobacteria</taxon>
        <taxon>Rhodobacterales</taxon>
        <taxon>Paracoccaceae</taxon>
        <taxon>Gemmobacter</taxon>
    </lineage>
</organism>
<comment type="subcellular location">
    <subcellularLocation>
        <location evidence="1">Cell membrane</location>
        <topology evidence="1">Multi-pass membrane protein</topology>
    </subcellularLocation>
</comment>
<dbReference type="RefSeq" id="WP_335424300.1">
    <property type="nucleotide sequence ID" value="NZ_JBALHR010000009.1"/>
</dbReference>
<dbReference type="EMBL" id="JBALHR010000009">
    <property type="protein sequence ID" value="MEH7829349.1"/>
    <property type="molecule type" value="Genomic_DNA"/>
</dbReference>
<dbReference type="Proteomes" id="UP001431963">
    <property type="component" value="Unassembled WGS sequence"/>
</dbReference>
<dbReference type="PANTHER" id="PTHR30086">
    <property type="entry name" value="ARGININE EXPORTER PROTEIN ARGO"/>
    <property type="match status" value="1"/>
</dbReference>
<evidence type="ECO:0000256" key="4">
    <source>
        <dbReference type="ARBA" id="ARBA00022989"/>
    </source>
</evidence>
<keyword evidence="2" id="KW-1003">Cell membrane</keyword>
<evidence type="ECO:0000256" key="1">
    <source>
        <dbReference type="ARBA" id="ARBA00004651"/>
    </source>
</evidence>
<protein>
    <submittedName>
        <fullName evidence="7">LysE family translocator</fullName>
    </submittedName>
</protein>
<feature type="transmembrane region" description="Helical" evidence="6">
    <location>
        <begin position="195"/>
        <end position="213"/>
    </location>
</feature>
<keyword evidence="8" id="KW-1185">Reference proteome</keyword>
<proteinExistence type="predicted"/>